<feature type="transmembrane region" description="Helical" evidence="1">
    <location>
        <begin position="224"/>
        <end position="243"/>
    </location>
</feature>
<dbReference type="Proteomes" id="UP000005237">
    <property type="component" value="Unassembled WGS sequence"/>
</dbReference>
<reference evidence="3" key="1">
    <citation type="submission" date="2010-08" db="EMBL/GenBank/DDBJ databases">
        <authorList>
            <consortium name="Caenorhabditis japonica Sequencing Consortium"/>
            <person name="Wilson R.K."/>
        </authorList>
    </citation>
    <scope>NUCLEOTIDE SEQUENCE [LARGE SCALE GENOMIC DNA]</scope>
    <source>
        <strain evidence="3">DF5081</strain>
    </source>
</reference>
<feature type="transmembrane region" description="Helical" evidence="1">
    <location>
        <begin position="249"/>
        <end position="268"/>
    </location>
</feature>
<dbReference type="InterPro" id="IPR008574">
    <property type="entry name" value="Nematodes_ZYG-11_interact"/>
</dbReference>
<sequence length="324" mass="33668">MSDSPAVATPTREGPEADPALLANADGQEAGRAGIHLAVNTMQKFGRELEQFPIESKKLMEQVLSSVSSVNMATAASTRGSRSEASQDSFVRIVNTIADISPSKLPSKAIIETFVLSSVVLTAFSLSALLGGYLLAPFVTLIVPPVGAAIFSGLVAPLAVYYELNKGYTPLTGFRLLIFAAVAQGVLVGAALSHLQISGEPFVALSAIVSSFAIAISGQTSRTALISITVATSLLIHSTLGAIEGALAPVYFVLVGLYTLAALVPIQLSARDQRRANVNLYTAVLVGLTITAKCFVYGTLGATDAGRENSALSQENRGSAELVQ</sequence>
<feature type="transmembrane region" description="Helical" evidence="1">
    <location>
        <begin position="114"/>
        <end position="136"/>
    </location>
</feature>
<name>A0A8R1E9A3_CAEJA</name>
<dbReference type="Pfam" id="PF05884">
    <property type="entry name" value="ZYG-11_interact"/>
    <property type="match status" value="1"/>
</dbReference>
<dbReference type="AlphaFoldDB" id="A0A8R1E9A3"/>
<feature type="transmembrane region" description="Helical" evidence="1">
    <location>
        <begin position="280"/>
        <end position="300"/>
    </location>
</feature>
<evidence type="ECO:0000256" key="1">
    <source>
        <dbReference type="SAM" id="Phobius"/>
    </source>
</evidence>
<feature type="transmembrane region" description="Helical" evidence="1">
    <location>
        <begin position="201"/>
        <end position="217"/>
    </location>
</feature>
<keyword evidence="1" id="KW-1133">Transmembrane helix</keyword>
<evidence type="ECO:0000313" key="2">
    <source>
        <dbReference type="EnsemblMetazoa" id="CJA28937.1"/>
    </source>
</evidence>
<dbReference type="PANTHER" id="PTHR31176:SF2">
    <property type="entry name" value="DUF389 DOMAIN MEMBRANE PROTEIN"/>
    <property type="match status" value="1"/>
</dbReference>
<feature type="transmembrane region" description="Helical" evidence="1">
    <location>
        <begin position="142"/>
        <end position="162"/>
    </location>
</feature>
<keyword evidence="1" id="KW-0812">Transmembrane</keyword>
<protein>
    <submittedName>
        <fullName evidence="2">Uncharacterized protein</fullName>
    </submittedName>
</protein>
<reference evidence="2" key="2">
    <citation type="submission" date="2022-06" db="UniProtKB">
        <authorList>
            <consortium name="EnsemblMetazoa"/>
        </authorList>
    </citation>
    <scope>IDENTIFICATION</scope>
    <source>
        <strain evidence="2">DF5081</strain>
    </source>
</reference>
<feature type="transmembrane region" description="Helical" evidence="1">
    <location>
        <begin position="174"/>
        <end position="195"/>
    </location>
</feature>
<keyword evidence="3" id="KW-1185">Reference proteome</keyword>
<proteinExistence type="predicted"/>
<dbReference type="PANTHER" id="PTHR31176">
    <property type="entry name" value="MFS DOMAIN-CONTAINING PROTEIN-RELATED"/>
    <property type="match status" value="1"/>
</dbReference>
<organism evidence="2 3">
    <name type="scientific">Caenorhabditis japonica</name>
    <dbReference type="NCBI Taxonomy" id="281687"/>
    <lineage>
        <taxon>Eukaryota</taxon>
        <taxon>Metazoa</taxon>
        <taxon>Ecdysozoa</taxon>
        <taxon>Nematoda</taxon>
        <taxon>Chromadorea</taxon>
        <taxon>Rhabditida</taxon>
        <taxon>Rhabditina</taxon>
        <taxon>Rhabditomorpha</taxon>
        <taxon>Rhabditoidea</taxon>
        <taxon>Rhabditidae</taxon>
        <taxon>Peloderinae</taxon>
        <taxon>Caenorhabditis</taxon>
    </lineage>
</organism>
<accession>A0A8R1E9A3</accession>
<evidence type="ECO:0000313" key="3">
    <source>
        <dbReference type="Proteomes" id="UP000005237"/>
    </source>
</evidence>
<dbReference type="EnsemblMetazoa" id="CJA28937.1">
    <property type="protein sequence ID" value="CJA28937.1"/>
    <property type="gene ID" value="WBGene00184511"/>
</dbReference>
<keyword evidence="1" id="KW-0472">Membrane</keyword>